<evidence type="ECO:0000256" key="2">
    <source>
        <dbReference type="ARBA" id="ARBA00009269"/>
    </source>
</evidence>
<reference evidence="10" key="3">
    <citation type="submission" date="2025-09" db="UniProtKB">
        <authorList>
            <consortium name="Ensembl"/>
        </authorList>
    </citation>
    <scope>IDENTIFICATION</scope>
</reference>
<dbReference type="AlphaFoldDB" id="A0A8B9XEP4"/>
<evidence type="ECO:0000256" key="7">
    <source>
        <dbReference type="ARBA" id="ARBA00035228"/>
    </source>
</evidence>
<dbReference type="InterPro" id="IPR001780">
    <property type="entry name" value="Ribosomal_eL33"/>
</dbReference>
<sequence length="116" mass="13032">MTNMSGRLWSKAIFAGYKWGLRNQREHNGPLKIEGVYVRDETEFCLGKRCVSVYKAKTNTVTPGGKPNKTRVIWGKLTQAHGNSGMVHAKFQSNLPAKVQPSIGPRIHVILYPLRI</sequence>
<reference evidence="10" key="1">
    <citation type="submission" date="2019-05" db="EMBL/GenBank/DDBJ databases">
        <authorList>
            <person name="Zhang S."/>
            <person name="Liu J."/>
        </authorList>
    </citation>
    <scope>NUCLEOTIDE SEQUENCE [LARGE SCALE GENOMIC DNA]</scope>
</reference>
<keyword evidence="4" id="KW-0963">Cytoplasm</keyword>
<evidence type="ECO:0000313" key="11">
    <source>
        <dbReference type="Proteomes" id="UP000694520"/>
    </source>
</evidence>
<dbReference type="GO" id="GO:0003735">
    <property type="term" value="F:structural constituent of ribosome"/>
    <property type="evidence" value="ECO:0007669"/>
    <property type="project" value="InterPro"/>
</dbReference>
<dbReference type="Ensembl" id="ENSBGRT00000024770.1">
    <property type="protein sequence ID" value="ENSBGRP00000021469.1"/>
    <property type="gene ID" value="ENSBGRG00000013506.1"/>
</dbReference>
<dbReference type="GO" id="GO:0006412">
    <property type="term" value="P:translation"/>
    <property type="evidence" value="ECO:0007669"/>
    <property type="project" value="InterPro"/>
</dbReference>
<name>A0A8B9XEP4_BOSMU</name>
<reference evidence="10" key="2">
    <citation type="submission" date="2025-08" db="UniProtKB">
        <authorList>
            <consortium name="Ensembl"/>
        </authorList>
    </citation>
    <scope>IDENTIFICATION</scope>
</reference>
<comment type="similarity">
    <text evidence="2">Belongs to the eukaryotic ribosomal protein eL33 family.</text>
</comment>
<comment type="subunit">
    <text evidence="3">Component of the large ribosomal subunit.</text>
</comment>
<evidence type="ECO:0000256" key="9">
    <source>
        <dbReference type="ARBA" id="ARBA00045649"/>
    </source>
</evidence>
<protein>
    <recommendedName>
        <fullName evidence="7">Large ribosomal subunit protein eL33</fullName>
    </recommendedName>
    <alternativeName>
        <fullName evidence="8">60S ribosomal protein L35a</fullName>
    </alternativeName>
</protein>
<comment type="subcellular location">
    <subcellularLocation>
        <location evidence="1">Cytoplasm</location>
    </subcellularLocation>
</comment>
<dbReference type="Pfam" id="PF01247">
    <property type="entry name" value="Ribosomal_L35Ae"/>
    <property type="match status" value="1"/>
</dbReference>
<accession>A0A8B9XEP4</accession>
<dbReference type="GO" id="GO:0022625">
    <property type="term" value="C:cytosolic large ribosomal subunit"/>
    <property type="evidence" value="ECO:0007669"/>
    <property type="project" value="UniProtKB-ARBA"/>
</dbReference>
<evidence type="ECO:0000256" key="3">
    <source>
        <dbReference type="ARBA" id="ARBA00011133"/>
    </source>
</evidence>
<evidence type="ECO:0000256" key="5">
    <source>
        <dbReference type="ARBA" id="ARBA00022980"/>
    </source>
</evidence>
<keyword evidence="11" id="KW-1185">Reference proteome</keyword>
<evidence type="ECO:0000256" key="4">
    <source>
        <dbReference type="ARBA" id="ARBA00022490"/>
    </source>
</evidence>
<dbReference type="PANTHER" id="PTHR10902">
    <property type="entry name" value="60S RIBOSOMAL PROTEIN L35A"/>
    <property type="match status" value="1"/>
</dbReference>
<evidence type="ECO:0000256" key="6">
    <source>
        <dbReference type="ARBA" id="ARBA00023274"/>
    </source>
</evidence>
<keyword evidence="6" id="KW-0687">Ribonucleoprotein</keyword>
<proteinExistence type="inferred from homology"/>
<dbReference type="InterPro" id="IPR038661">
    <property type="entry name" value="Ribosomal_eL33_sf"/>
</dbReference>
<dbReference type="Proteomes" id="UP000694520">
    <property type="component" value="Chromosome 8"/>
</dbReference>
<comment type="function">
    <text evidence="9">Component of the large ribosomal subunit. The ribosome is a large ribonucleoprotein complex responsible for the synthesis of proteins in the cell. Required for the proliferation and viability of hematopoietic cells.</text>
</comment>
<dbReference type="GeneTree" id="ENSGT00390000016972"/>
<organism evidence="10 11">
    <name type="scientific">Bos mutus grunniens</name>
    <name type="common">Wild yak</name>
    <name type="synonym">Bos grunniens</name>
    <dbReference type="NCBI Taxonomy" id="30521"/>
    <lineage>
        <taxon>Eukaryota</taxon>
        <taxon>Metazoa</taxon>
        <taxon>Chordata</taxon>
        <taxon>Craniata</taxon>
        <taxon>Vertebrata</taxon>
        <taxon>Euteleostomi</taxon>
        <taxon>Mammalia</taxon>
        <taxon>Eutheria</taxon>
        <taxon>Laurasiatheria</taxon>
        <taxon>Artiodactyla</taxon>
        <taxon>Ruminantia</taxon>
        <taxon>Pecora</taxon>
        <taxon>Bovidae</taxon>
        <taxon>Bovinae</taxon>
        <taxon>Bos</taxon>
    </lineage>
</organism>
<dbReference type="InterPro" id="IPR009000">
    <property type="entry name" value="Transl_B-barrel_sf"/>
</dbReference>
<keyword evidence="5" id="KW-0689">Ribosomal protein</keyword>
<dbReference type="FunFam" id="2.40.10.190:FF:000005">
    <property type="entry name" value="60S ribosomal protein L35a"/>
    <property type="match status" value="1"/>
</dbReference>
<evidence type="ECO:0000256" key="1">
    <source>
        <dbReference type="ARBA" id="ARBA00004496"/>
    </source>
</evidence>
<evidence type="ECO:0000256" key="8">
    <source>
        <dbReference type="ARBA" id="ARBA00035530"/>
    </source>
</evidence>
<dbReference type="SUPFAM" id="SSF50447">
    <property type="entry name" value="Translation proteins"/>
    <property type="match status" value="1"/>
</dbReference>
<evidence type="ECO:0000313" key="10">
    <source>
        <dbReference type="Ensembl" id="ENSBGRP00000021469.1"/>
    </source>
</evidence>
<dbReference type="Gene3D" id="2.40.10.190">
    <property type="entry name" value="translation elongation factor selb, chain A, domain 4"/>
    <property type="match status" value="1"/>
</dbReference>